<dbReference type="GeneID" id="61262230"/>
<accession>A0A7T3CH74</accession>
<dbReference type="RefSeq" id="WP_196826079.1">
    <property type="nucleotide sequence ID" value="NZ_CP065738.1"/>
</dbReference>
<proteinExistence type="predicted"/>
<organism evidence="2 3">
    <name type="scientific">Rothia kristinae</name>
    <dbReference type="NCBI Taxonomy" id="37923"/>
    <lineage>
        <taxon>Bacteria</taxon>
        <taxon>Bacillati</taxon>
        <taxon>Actinomycetota</taxon>
        <taxon>Actinomycetes</taxon>
        <taxon>Micrococcales</taxon>
        <taxon>Micrococcaceae</taxon>
        <taxon>Rothia</taxon>
    </lineage>
</organism>
<protein>
    <submittedName>
        <fullName evidence="2">Uncharacterized protein</fullName>
    </submittedName>
</protein>
<reference evidence="2 3" key="1">
    <citation type="submission" date="2020-12" db="EMBL/GenBank/DDBJ databases">
        <title>FDA dAtabase for Regulatory Grade micrObial Sequences (FDA-ARGOS): Supporting development and validation of Infectious Disease Dx tests.</title>
        <authorList>
            <person name="Sproer C."/>
            <person name="Gronow S."/>
            <person name="Severitt S."/>
            <person name="Schroder I."/>
            <person name="Tallon L."/>
            <person name="Sadzewicz L."/>
            <person name="Zhao X."/>
            <person name="Boylan J."/>
            <person name="Ott S."/>
            <person name="Bowen H."/>
            <person name="Vavikolanu K."/>
            <person name="Mehta A."/>
            <person name="Aluvathingal J."/>
            <person name="Nadendla S."/>
            <person name="Lowell S."/>
            <person name="Myers T."/>
            <person name="Yan Y."/>
            <person name="Sichtig H."/>
        </authorList>
    </citation>
    <scope>NUCLEOTIDE SEQUENCE [LARGE SCALE GENOMIC DNA]</scope>
    <source>
        <strain evidence="2 3">FDAARGOS_864</strain>
    </source>
</reference>
<dbReference type="InterPro" id="IPR029058">
    <property type="entry name" value="AB_hydrolase_fold"/>
</dbReference>
<dbReference type="AlphaFoldDB" id="A0A7T3CH74"/>
<feature type="compositionally biased region" description="Pro residues" evidence="1">
    <location>
        <begin position="587"/>
        <end position="600"/>
    </location>
</feature>
<dbReference type="Gene3D" id="3.40.50.1820">
    <property type="entry name" value="alpha/beta hydrolase"/>
    <property type="match status" value="1"/>
</dbReference>
<feature type="region of interest" description="Disordered" evidence="1">
    <location>
        <begin position="563"/>
        <end position="600"/>
    </location>
</feature>
<dbReference type="EMBL" id="CP065738">
    <property type="protein sequence ID" value="QPT54094.1"/>
    <property type="molecule type" value="Genomic_DNA"/>
</dbReference>
<evidence type="ECO:0000256" key="1">
    <source>
        <dbReference type="SAM" id="MobiDB-lite"/>
    </source>
</evidence>
<dbReference type="Proteomes" id="UP000594975">
    <property type="component" value="Chromosome"/>
</dbReference>
<dbReference type="SUPFAM" id="SSF53474">
    <property type="entry name" value="alpha/beta-Hydrolases"/>
    <property type="match status" value="1"/>
</dbReference>
<dbReference type="KEGG" id="rkr:I6G21_02510"/>
<evidence type="ECO:0000313" key="2">
    <source>
        <dbReference type="EMBL" id="QPT54094.1"/>
    </source>
</evidence>
<sequence length="600" mass="61746">MMGGVFSRLGEYETFLGAPAQETGALQHDLGAVPEGGALLQTSVRQQRIDTEEVSRASLLLGAAGVEYGATQLEALPVQTETALAWSHLSVHAARAADLLLQAQSTMLELTTDAADYAAKLQAAALSYEHAEQIAGALVGVFDSFYSGAVRQIFTSAFTTVRSLPLVLTPQGAAGAAGGLGTMALVGVALVGGFGADAHLRGRRAAASSLLRGGSQGKLEATLHGARGMKQAERAAGIGLGRVTGFREAGRSSGTVQRGGVGGIMARINAAGSTDVRLDAEHGAQEETALGHVDVQVVTRPDGTRAYTVSIPGSDFDNLWAENEPNGTFSALDLASADGTASLAQSPVLMQMVDQALREAGASASDEVLLTGFSQGGMTAQALAANGDFRSRWKVAGVLSMGAPTSAYGGIPEDIPVLSVEDVNDVVPAVLAEGSRPANAQTQEVHVNMGEEEYGIGLFGTHNGAGYEHMAPAVAQQLGRTGEGREYLAMLDRMMPEGAAVSTVTYEAGAEYYNADPDDPRRPIAPVNPASVGTAQEALAAGKELAGEAGKAAVGGLTRMPEIRLPEPCPAPQIPQGGEFPGTIRPPRLPGHPMPSPVLQ</sequence>
<name>A0A7T3CH74_9MICC</name>
<evidence type="ECO:0000313" key="3">
    <source>
        <dbReference type="Proteomes" id="UP000594975"/>
    </source>
</evidence>
<gene>
    <name evidence="2" type="ORF">I6G21_02510</name>
</gene>